<keyword evidence="4" id="KW-1185">Reference proteome</keyword>
<gene>
    <name evidence="1" type="ORF">ABQG71_01390</name>
    <name evidence="2" type="ORF">BACI348_50863</name>
</gene>
<name>A0A653XPW4_BACAB</name>
<sequence>MHKLYSAKLLFESSSSPKVRPDKIFEERIILVRAKNNRKVKQIVKDHFPDETFENGDHGQTTTKLVAVLDIFELVENLDEGPLHLSEVYSRYLLFDQETSAKEAIDAYSLDK</sequence>
<dbReference type="Proteomes" id="UP001467674">
    <property type="component" value="Unassembled WGS sequence"/>
</dbReference>
<protein>
    <submittedName>
        <fullName evidence="1">DUF4288 domain-containing protein</fullName>
    </submittedName>
</protein>
<reference evidence="2 3" key="1">
    <citation type="submission" date="2019-10" db="EMBL/GenBank/DDBJ databases">
        <authorList>
            <person name="Karimi E."/>
        </authorList>
    </citation>
    <scope>NUCLEOTIDE SEQUENCE [LARGE SCALE GENOMIC DNA]</scope>
    <source>
        <strain evidence="2">Bacillus sp. 348</strain>
    </source>
</reference>
<dbReference type="EMBL" id="JBEOME010000001">
    <property type="protein sequence ID" value="MER3119840.1"/>
    <property type="molecule type" value="Genomic_DNA"/>
</dbReference>
<dbReference type="Proteomes" id="UP000433089">
    <property type="component" value="Unassembled WGS sequence"/>
</dbReference>
<evidence type="ECO:0000313" key="4">
    <source>
        <dbReference type="Proteomes" id="UP001467674"/>
    </source>
</evidence>
<evidence type="ECO:0000313" key="1">
    <source>
        <dbReference type="EMBL" id="MER3119840.1"/>
    </source>
</evidence>
<dbReference type="AlphaFoldDB" id="A0A653XPW4"/>
<evidence type="ECO:0000313" key="2">
    <source>
        <dbReference type="EMBL" id="VXC32138.1"/>
    </source>
</evidence>
<dbReference type="GeneID" id="66361344"/>
<accession>A0A653XPW4</accession>
<dbReference type="EMBL" id="CABWLH010000010">
    <property type="protein sequence ID" value="VXC32138.1"/>
    <property type="molecule type" value="Genomic_DNA"/>
</dbReference>
<proteinExistence type="predicted"/>
<organism evidence="2 3">
    <name type="scientific">Bacillus altitudinis</name>
    <dbReference type="NCBI Taxonomy" id="293387"/>
    <lineage>
        <taxon>Bacteria</taxon>
        <taxon>Bacillati</taxon>
        <taxon>Bacillota</taxon>
        <taxon>Bacilli</taxon>
        <taxon>Bacillales</taxon>
        <taxon>Bacillaceae</taxon>
        <taxon>Bacillus</taxon>
    </lineage>
</organism>
<reference evidence="1 4" key="2">
    <citation type="submission" date="2024-06" db="EMBL/GenBank/DDBJ databases">
        <title>Construction of an artificial bacterial consortium using nitrogen cycle bacteria from Cuatro Cienegas Basin and a mangrove forest.</title>
        <authorList>
            <person name="Aguilera-Najera D."/>
            <person name="Marquez-Cianci L."/>
            <person name="Martinez-Perez E."/>
            <person name="Rosas-Barrera M."/>
            <person name="Rodriguez-Cruz U.E."/>
            <person name="Tapia-Lopez R."/>
            <person name="Eguiarte L.E."/>
            <person name="Souza-Saldivar V."/>
        </authorList>
    </citation>
    <scope>NUCLEOTIDE SEQUENCE [LARGE SCALE GENOMIC DNA]</scope>
    <source>
        <strain evidence="1 4">S14-15</strain>
    </source>
</reference>
<dbReference type="RefSeq" id="WP_017360152.1">
    <property type="nucleotide sequence ID" value="NZ_AP025262.1"/>
</dbReference>
<dbReference type="InterPro" id="IPR025630">
    <property type="entry name" value="DUF4288"/>
</dbReference>
<dbReference type="Pfam" id="PF14119">
    <property type="entry name" value="DUF4288"/>
    <property type="match status" value="1"/>
</dbReference>
<accession>A0A6I5SGR4</accession>
<evidence type="ECO:0000313" key="3">
    <source>
        <dbReference type="Proteomes" id="UP000433089"/>
    </source>
</evidence>